<dbReference type="AlphaFoldDB" id="F0SXV9"/>
<keyword evidence="3" id="KW-1185">Reference proteome</keyword>
<evidence type="ECO:0000256" key="1">
    <source>
        <dbReference type="SAM" id="SignalP"/>
    </source>
</evidence>
<dbReference type="eggNOG" id="ENOG5032T3I">
    <property type="taxonomic scope" value="Bacteria"/>
</dbReference>
<accession>F0SXV9</accession>
<dbReference type="Proteomes" id="UP000007488">
    <property type="component" value="Chromosome"/>
</dbReference>
<evidence type="ECO:0000313" key="2">
    <source>
        <dbReference type="EMBL" id="ADY57020.1"/>
    </source>
</evidence>
<feature type="signal peptide" evidence="1">
    <location>
        <begin position="1"/>
        <end position="23"/>
    </location>
</feature>
<reference evidence="3" key="2">
    <citation type="submission" date="2011-02" db="EMBL/GenBank/DDBJ databases">
        <title>The complete genome of Syntrophobotulus glycolicus DSM 8271.</title>
        <authorList>
            <person name="Lucas S."/>
            <person name="Copeland A."/>
            <person name="Lapidus A."/>
            <person name="Bruce D."/>
            <person name="Goodwin L."/>
            <person name="Pitluck S."/>
            <person name="Kyrpides N."/>
            <person name="Mavromatis K."/>
            <person name="Pagani I."/>
            <person name="Ivanova N."/>
            <person name="Mikhailova N."/>
            <person name="Chertkov O."/>
            <person name="Held B."/>
            <person name="Detter J.C."/>
            <person name="Tapia R."/>
            <person name="Han C."/>
            <person name="Land M."/>
            <person name="Hauser L."/>
            <person name="Markowitz V."/>
            <person name="Cheng J.-F."/>
            <person name="Hugenholtz P."/>
            <person name="Woyke T."/>
            <person name="Wu D."/>
            <person name="Spring S."/>
            <person name="Schroeder M."/>
            <person name="Brambilla E."/>
            <person name="Klenk H.-P."/>
            <person name="Eisen J.A."/>
        </authorList>
    </citation>
    <scope>NUCLEOTIDE SEQUENCE [LARGE SCALE GENOMIC DNA]</scope>
    <source>
        <strain evidence="3">DSM 8271 / FlGlyR</strain>
    </source>
</reference>
<keyword evidence="1" id="KW-0732">Signal</keyword>
<reference evidence="2 3" key="1">
    <citation type="journal article" date="2011" name="Stand. Genomic Sci.">
        <title>Complete genome sequence of Syntrophobotulus glycolicus type strain (FlGlyR).</title>
        <authorList>
            <person name="Han C."/>
            <person name="Mwirichia R."/>
            <person name="Chertkov O."/>
            <person name="Held B."/>
            <person name="Lapidus A."/>
            <person name="Nolan M."/>
            <person name="Lucas S."/>
            <person name="Hammon N."/>
            <person name="Deshpande S."/>
            <person name="Cheng J.F."/>
            <person name="Tapia R."/>
            <person name="Goodwin L."/>
            <person name="Pitluck S."/>
            <person name="Huntemann M."/>
            <person name="Liolios K."/>
            <person name="Ivanova N."/>
            <person name="Pagani I."/>
            <person name="Mavromatis K."/>
            <person name="Ovchinikova G."/>
            <person name="Pati A."/>
            <person name="Chen A."/>
            <person name="Palaniappan K."/>
            <person name="Land M."/>
            <person name="Hauser L."/>
            <person name="Brambilla E.M."/>
            <person name="Rohde M."/>
            <person name="Spring S."/>
            <person name="Sikorski J."/>
            <person name="Goker M."/>
            <person name="Woyke T."/>
            <person name="Bristow J."/>
            <person name="Eisen J.A."/>
            <person name="Markowitz V."/>
            <person name="Hugenholtz P."/>
            <person name="Kyrpides N.C."/>
            <person name="Klenk H.P."/>
            <person name="Detter J.C."/>
        </authorList>
    </citation>
    <scope>NUCLEOTIDE SEQUENCE [LARGE SCALE GENOMIC DNA]</scope>
    <source>
        <strain evidence="3">DSM 8271 / FlGlyR</strain>
    </source>
</reference>
<feature type="chain" id="PRO_5003256751" evidence="1">
    <location>
        <begin position="24"/>
        <end position="144"/>
    </location>
</feature>
<name>F0SXV9_SYNGF</name>
<proteinExistence type="predicted"/>
<organism evidence="2 3">
    <name type="scientific">Syntrophobotulus glycolicus (strain DSM 8271 / FlGlyR)</name>
    <dbReference type="NCBI Taxonomy" id="645991"/>
    <lineage>
        <taxon>Bacteria</taxon>
        <taxon>Bacillati</taxon>
        <taxon>Bacillota</taxon>
        <taxon>Clostridia</taxon>
        <taxon>Eubacteriales</taxon>
        <taxon>Desulfitobacteriaceae</taxon>
        <taxon>Syntrophobotulus</taxon>
    </lineage>
</organism>
<gene>
    <name evidence="2" type="ordered locus">Sgly_2747</name>
</gene>
<protein>
    <submittedName>
        <fullName evidence="2">Uncharacterized protein</fullName>
    </submittedName>
</protein>
<dbReference type="STRING" id="645991.Sgly_2747"/>
<dbReference type="OrthoDB" id="2249722at2"/>
<dbReference type="HOGENOM" id="CLU_1776538_0_0_9"/>
<dbReference type="RefSeq" id="WP_013625840.1">
    <property type="nucleotide sequence ID" value="NC_015172.1"/>
</dbReference>
<sequence>MKGKKIAVATLLVMLTTGTPVYAETNASISARTGQITPYYAYLSRIGAGLSIEGNGYAICSGDIVLFKNYDSEITLTLQRSKNGVSWSNVTSWSKSFSGIGSHSLEKGYYVSPGYTYRILNTSKIKSGSTILETATCYSSIKKY</sequence>
<dbReference type="KEGG" id="sgy:Sgly_2747"/>
<evidence type="ECO:0000313" key="3">
    <source>
        <dbReference type="Proteomes" id="UP000007488"/>
    </source>
</evidence>
<dbReference type="EMBL" id="CP002547">
    <property type="protein sequence ID" value="ADY57020.1"/>
    <property type="molecule type" value="Genomic_DNA"/>
</dbReference>